<dbReference type="CDD" id="cd08422">
    <property type="entry name" value="PBP2_CrgA_like"/>
    <property type="match status" value="1"/>
</dbReference>
<evidence type="ECO:0000256" key="2">
    <source>
        <dbReference type="ARBA" id="ARBA00023015"/>
    </source>
</evidence>
<evidence type="ECO:0000256" key="1">
    <source>
        <dbReference type="ARBA" id="ARBA00009437"/>
    </source>
</evidence>
<dbReference type="GO" id="GO:0006351">
    <property type="term" value="P:DNA-templated transcription"/>
    <property type="evidence" value="ECO:0007669"/>
    <property type="project" value="TreeGrafter"/>
</dbReference>
<dbReference type="Gene3D" id="3.40.190.290">
    <property type="match status" value="1"/>
</dbReference>
<accession>A0A4V2V956</accession>
<dbReference type="PANTHER" id="PTHR30537:SF5">
    <property type="entry name" value="HTH-TYPE TRANSCRIPTIONAL ACTIVATOR TTDR-RELATED"/>
    <property type="match status" value="1"/>
</dbReference>
<gene>
    <name evidence="6" type="ORF">EV132_106187</name>
</gene>
<evidence type="ECO:0000313" key="6">
    <source>
        <dbReference type="EMBL" id="TCU15845.1"/>
    </source>
</evidence>
<dbReference type="Pfam" id="PF00126">
    <property type="entry name" value="HTH_1"/>
    <property type="match status" value="1"/>
</dbReference>
<evidence type="ECO:0000313" key="7">
    <source>
        <dbReference type="Proteomes" id="UP000294576"/>
    </source>
</evidence>
<dbReference type="GO" id="GO:0043565">
    <property type="term" value="F:sequence-specific DNA binding"/>
    <property type="evidence" value="ECO:0007669"/>
    <property type="project" value="TreeGrafter"/>
</dbReference>
<evidence type="ECO:0000256" key="4">
    <source>
        <dbReference type="ARBA" id="ARBA00023163"/>
    </source>
</evidence>
<dbReference type="Proteomes" id="UP000294576">
    <property type="component" value="Unassembled WGS sequence"/>
</dbReference>
<organism evidence="6 7">
    <name type="scientific">Rhizobium sullae</name>
    <name type="common">Rhizobium hedysari</name>
    <dbReference type="NCBI Taxonomy" id="50338"/>
    <lineage>
        <taxon>Bacteria</taxon>
        <taxon>Pseudomonadati</taxon>
        <taxon>Pseudomonadota</taxon>
        <taxon>Alphaproteobacteria</taxon>
        <taxon>Hyphomicrobiales</taxon>
        <taxon>Rhizobiaceae</taxon>
        <taxon>Rhizobium/Agrobacterium group</taxon>
        <taxon>Rhizobium</taxon>
    </lineage>
</organism>
<comment type="similarity">
    <text evidence="1">Belongs to the LysR transcriptional regulatory family.</text>
</comment>
<dbReference type="InterPro" id="IPR058163">
    <property type="entry name" value="LysR-type_TF_proteobact-type"/>
</dbReference>
<dbReference type="InterPro" id="IPR005119">
    <property type="entry name" value="LysR_subst-bd"/>
</dbReference>
<keyword evidence="4" id="KW-0804">Transcription</keyword>
<dbReference type="InterPro" id="IPR036390">
    <property type="entry name" value="WH_DNA-bd_sf"/>
</dbReference>
<comment type="caution">
    <text evidence="6">The sequence shown here is derived from an EMBL/GenBank/DDBJ whole genome shotgun (WGS) entry which is preliminary data.</text>
</comment>
<feature type="domain" description="HTH lysR-type" evidence="5">
    <location>
        <begin position="1"/>
        <end position="59"/>
    </location>
</feature>
<dbReference type="InterPro" id="IPR000847">
    <property type="entry name" value="LysR_HTH_N"/>
</dbReference>
<evidence type="ECO:0000256" key="3">
    <source>
        <dbReference type="ARBA" id="ARBA00023125"/>
    </source>
</evidence>
<dbReference type="EMBL" id="SMBH01000006">
    <property type="protein sequence ID" value="TCU15845.1"/>
    <property type="molecule type" value="Genomic_DNA"/>
</dbReference>
<dbReference type="GO" id="GO:0003700">
    <property type="term" value="F:DNA-binding transcription factor activity"/>
    <property type="evidence" value="ECO:0007669"/>
    <property type="project" value="InterPro"/>
</dbReference>
<dbReference type="AlphaFoldDB" id="A0A4V2V956"/>
<dbReference type="RefSeq" id="WP_132562767.1">
    <property type="nucleotide sequence ID" value="NZ_SMBH01000006.1"/>
</dbReference>
<dbReference type="SUPFAM" id="SSF53850">
    <property type="entry name" value="Periplasmic binding protein-like II"/>
    <property type="match status" value="1"/>
</dbReference>
<dbReference type="InterPro" id="IPR036388">
    <property type="entry name" value="WH-like_DNA-bd_sf"/>
</dbReference>
<dbReference type="Pfam" id="PF03466">
    <property type="entry name" value="LysR_substrate"/>
    <property type="match status" value="1"/>
</dbReference>
<dbReference type="PROSITE" id="PS50931">
    <property type="entry name" value="HTH_LYSR"/>
    <property type="match status" value="1"/>
</dbReference>
<dbReference type="PANTHER" id="PTHR30537">
    <property type="entry name" value="HTH-TYPE TRANSCRIPTIONAL REGULATOR"/>
    <property type="match status" value="1"/>
</dbReference>
<keyword evidence="3" id="KW-0238">DNA-binding</keyword>
<sequence length="297" mass="32899">MSRLADLETFIAIIEHGSMTNAARNLDRSLQAVSRSLAALEEDIGVQLVHRTTRQSGASEAGLAFYKRLKPAVAEIREAELEANNRRSEPSGILRVGAPFLFGPEFLVPIIAEYMRTYPSVEVDLQLSDAFVDLAAEGLDLVLRIADLPDSGLQAKRLGALRRVVFGAPSYFERHGRPEHPSDLRHHACLVRTIDQRPGQWSFLIDGKPRAITVSGSFRANTMAAIYSAASHGLGIAYSPLWQVRHLIDKGSIELVLKEFEPKPVPIHALWQENRFPPAKVRAFIDLLTVRLKLAGL</sequence>
<evidence type="ECO:0000259" key="5">
    <source>
        <dbReference type="PROSITE" id="PS50931"/>
    </source>
</evidence>
<keyword evidence="2" id="KW-0805">Transcription regulation</keyword>
<name>A0A4V2V956_RHISU</name>
<dbReference type="SUPFAM" id="SSF46785">
    <property type="entry name" value="Winged helix' DNA-binding domain"/>
    <property type="match status" value="1"/>
</dbReference>
<reference evidence="6 7" key="1">
    <citation type="submission" date="2019-03" db="EMBL/GenBank/DDBJ databases">
        <title>Genomic Encyclopedia of Type Strains, Phase IV (KMG-V): Genome sequencing to study the core and pangenomes of soil and plant-associated prokaryotes.</title>
        <authorList>
            <person name="Whitman W."/>
        </authorList>
    </citation>
    <scope>NUCLEOTIDE SEQUENCE [LARGE SCALE GENOMIC DNA]</scope>
    <source>
        <strain evidence="6 7">Hc14</strain>
    </source>
</reference>
<dbReference type="Gene3D" id="1.10.10.10">
    <property type="entry name" value="Winged helix-like DNA-binding domain superfamily/Winged helix DNA-binding domain"/>
    <property type="match status" value="1"/>
</dbReference>
<protein>
    <submittedName>
        <fullName evidence="6">LysR family transcriptional regulator</fullName>
    </submittedName>
</protein>
<proteinExistence type="inferred from homology"/>